<dbReference type="Gramene" id="PUZ43698">
    <property type="protein sequence ID" value="PUZ43698"/>
    <property type="gene ID" value="GQ55_8G029200"/>
</dbReference>
<proteinExistence type="predicted"/>
<name>A0A2T7CK48_9POAL</name>
<evidence type="ECO:0000313" key="2">
    <source>
        <dbReference type="Proteomes" id="UP000244336"/>
    </source>
</evidence>
<gene>
    <name evidence="1" type="ORF">GQ55_8G029200</name>
</gene>
<organism evidence="1 2">
    <name type="scientific">Panicum hallii var. hallii</name>
    <dbReference type="NCBI Taxonomy" id="1504633"/>
    <lineage>
        <taxon>Eukaryota</taxon>
        <taxon>Viridiplantae</taxon>
        <taxon>Streptophyta</taxon>
        <taxon>Embryophyta</taxon>
        <taxon>Tracheophyta</taxon>
        <taxon>Spermatophyta</taxon>
        <taxon>Magnoliopsida</taxon>
        <taxon>Liliopsida</taxon>
        <taxon>Poales</taxon>
        <taxon>Poaceae</taxon>
        <taxon>PACMAD clade</taxon>
        <taxon>Panicoideae</taxon>
        <taxon>Panicodae</taxon>
        <taxon>Paniceae</taxon>
        <taxon>Panicinae</taxon>
        <taxon>Panicum</taxon>
        <taxon>Panicum sect. Panicum</taxon>
    </lineage>
</organism>
<protein>
    <submittedName>
        <fullName evidence="1">Uncharacterized protein</fullName>
    </submittedName>
</protein>
<dbReference type="AlphaFoldDB" id="A0A2T7CK48"/>
<dbReference type="Proteomes" id="UP000244336">
    <property type="component" value="Chromosome 8"/>
</dbReference>
<sequence length="61" mass="6863">MLTNFLLGKLSIVNLFFFHSKALCKKQSASLFTLKEANGVARTRRMNITETPLSFPLRSSS</sequence>
<dbReference type="OrthoDB" id="1938107at2759"/>
<reference evidence="1 2" key="1">
    <citation type="submission" date="2018-04" db="EMBL/GenBank/DDBJ databases">
        <title>WGS assembly of Panicum hallii var. hallii HAL2.</title>
        <authorList>
            <person name="Lovell J."/>
            <person name="Jenkins J."/>
            <person name="Lowry D."/>
            <person name="Mamidi S."/>
            <person name="Sreedasyam A."/>
            <person name="Weng X."/>
            <person name="Barry K."/>
            <person name="Bonette J."/>
            <person name="Campitelli B."/>
            <person name="Daum C."/>
            <person name="Gordon S."/>
            <person name="Gould B."/>
            <person name="Lipzen A."/>
            <person name="MacQueen A."/>
            <person name="Palacio-Mejia J."/>
            <person name="Plott C."/>
            <person name="Shakirov E."/>
            <person name="Shu S."/>
            <person name="Yoshinaga Y."/>
            <person name="Zane M."/>
            <person name="Rokhsar D."/>
            <person name="Grimwood J."/>
            <person name="Schmutz J."/>
            <person name="Juenger T."/>
        </authorList>
    </citation>
    <scope>NUCLEOTIDE SEQUENCE [LARGE SCALE GENOMIC DNA]</scope>
    <source>
        <strain evidence="2">cv. HAL2</strain>
    </source>
</reference>
<keyword evidence="2" id="KW-1185">Reference proteome</keyword>
<evidence type="ECO:0000313" key="1">
    <source>
        <dbReference type="EMBL" id="PUZ43698.1"/>
    </source>
</evidence>
<accession>A0A2T7CK48</accession>
<dbReference type="EMBL" id="CM009756">
    <property type="protein sequence ID" value="PUZ43698.1"/>
    <property type="molecule type" value="Genomic_DNA"/>
</dbReference>